<evidence type="ECO:0000313" key="9">
    <source>
        <dbReference type="EMBL" id="CAF2054287.1"/>
    </source>
</evidence>
<dbReference type="InterPro" id="IPR032324">
    <property type="entry name" value="Clp1_N"/>
</dbReference>
<dbReference type="EMBL" id="LK032851">
    <property type="protein sequence ID" value="CDY49669.1"/>
    <property type="molecule type" value="Genomic_DNA"/>
</dbReference>
<reference evidence="10" key="2">
    <citation type="submission" date="2014-06" db="EMBL/GenBank/DDBJ databases">
        <authorList>
            <person name="Genoscope - CEA"/>
        </authorList>
    </citation>
    <scope>NUCLEOTIDE SEQUENCE</scope>
</reference>
<evidence type="ECO:0000313" key="11">
    <source>
        <dbReference type="Proteomes" id="UP000028999"/>
    </source>
</evidence>
<evidence type="ECO:0000256" key="5">
    <source>
        <dbReference type="ARBA" id="ARBA00023242"/>
    </source>
</evidence>
<evidence type="ECO:0000313" key="10">
    <source>
        <dbReference type="EMBL" id="CDY49669.1"/>
    </source>
</evidence>
<dbReference type="Pfam" id="PF06807">
    <property type="entry name" value="Clp1"/>
    <property type="match status" value="1"/>
</dbReference>
<dbReference type="Pfam" id="PF16575">
    <property type="entry name" value="CLP1_P"/>
    <property type="match status" value="1"/>
</dbReference>
<dbReference type="Gene3D" id="3.40.50.300">
    <property type="entry name" value="P-loop containing nucleotide triphosphate hydrolases"/>
    <property type="match status" value="1"/>
</dbReference>
<keyword evidence="11" id="KW-1185">Reference proteome</keyword>
<evidence type="ECO:0000256" key="2">
    <source>
        <dbReference type="ARBA" id="ARBA00022664"/>
    </source>
</evidence>
<dbReference type="InterPro" id="IPR038238">
    <property type="entry name" value="Clp1_C_sf"/>
</dbReference>
<dbReference type="PaxDb" id="3708-A0A078IJT6"/>
<comment type="subcellular location">
    <subcellularLocation>
        <location evidence="1">Nucleus</location>
    </subcellularLocation>
</comment>
<dbReference type="Proteomes" id="UP000028999">
    <property type="component" value="Unassembled WGS sequence"/>
</dbReference>
<evidence type="ECO:0000259" key="7">
    <source>
        <dbReference type="Pfam" id="PF16573"/>
    </source>
</evidence>
<reference evidence="9" key="3">
    <citation type="submission" date="2021-01" db="EMBL/GenBank/DDBJ databases">
        <authorList>
            <consortium name="Genoscope - CEA"/>
            <person name="William W."/>
        </authorList>
    </citation>
    <scope>NUCLEOTIDE SEQUENCE</scope>
</reference>
<evidence type="ECO:0000256" key="3">
    <source>
        <dbReference type="ARBA" id="ARBA00022741"/>
    </source>
</evidence>
<keyword evidence="4" id="KW-0067">ATP-binding</keyword>
<dbReference type="InterPro" id="IPR010655">
    <property type="entry name" value="Clp1_C"/>
</dbReference>
<dbReference type="Gene3D" id="2.40.30.330">
    <property type="entry name" value="Pre-mRNA cleavage complex subunit Clp1, C-terminal domain"/>
    <property type="match status" value="1"/>
</dbReference>
<dbReference type="EMBL" id="HG994370">
    <property type="protein sequence ID" value="CAF2054287.1"/>
    <property type="molecule type" value="Genomic_DNA"/>
</dbReference>
<dbReference type="GO" id="GO:0005524">
    <property type="term" value="F:ATP binding"/>
    <property type="evidence" value="ECO:0007669"/>
    <property type="project" value="UniProtKB-KW"/>
</dbReference>
<organism evidence="10 11">
    <name type="scientific">Brassica napus</name>
    <name type="common">Rape</name>
    <dbReference type="NCBI Taxonomy" id="3708"/>
    <lineage>
        <taxon>Eukaryota</taxon>
        <taxon>Viridiplantae</taxon>
        <taxon>Streptophyta</taxon>
        <taxon>Embryophyta</taxon>
        <taxon>Tracheophyta</taxon>
        <taxon>Spermatophyta</taxon>
        <taxon>Magnoliopsida</taxon>
        <taxon>eudicotyledons</taxon>
        <taxon>Gunneridae</taxon>
        <taxon>Pentapetalae</taxon>
        <taxon>rosids</taxon>
        <taxon>malvids</taxon>
        <taxon>Brassicales</taxon>
        <taxon>Brassicaceae</taxon>
        <taxon>Brassiceae</taxon>
        <taxon>Brassica</taxon>
    </lineage>
</organism>
<accession>A0A078IJT6</accession>
<feature type="domain" description="Clp1 N-terminal" evidence="7">
    <location>
        <begin position="53"/>
        <end position="82"/>
    </location>
</feature>
<dbReference type="STRING" id="3708.A0A078IJT6"/>
<keyword evidence="2" id="KW-0507">mRNA processing</keyword>
<name>A0A078IJT6_BRANA</name>
<feature type="domain" description="Clp1 P-loop" evidence="8">
    <location>
        <begin position="99"/>
        <end position="289"/>
    </location>
</feature>
<evidence type="ECO:0000256" key="4">
    <source>
        <dbReference type="ARBA" id="ARBA00022840"/>
    </source>
</evidence>
<dbReference type="GO" id="GO:0051731">
    <property type="term" value="F:polynucleotide 5'-hydroxyl-kinase activity"/>
    <property type="evidence" value="ECO:0000318"/>
    <property type="project" value="GO_Central"/>
</dbReference>
<reference evidence="10 11" key="1">
    <citation type="journal article" date="2014" name="Science">
        <title>Plant genetics. Early allopolyploid evolution in the post-Neolithic Brassica napus oilseed genome.</title>
        <authorList>
            <person name="Chalhoub B."/>
            <person name="Denoeud F."/>
            <person name="Liu S."/>
            <person name="Parkin I.A."/>
            <person name="Tang H."/>
            <person name="Wang X."/>
            <person name="Chiquet J."/>
            <person name="Belcram H."/>
            <person name="Tong C."/>
            <person name="Samans B."/>
            <person name="Correa M."/>
            <person name="Da Silva C."/>
            <person name="Just J."/>
            <person name="Falentin C."/>
            <person name="Koh C.S."/>
            <person name="Le Clainche I."/>
            <person name="Bernard M."/>
            <person name="Bento P."/>
            <person name="Noel B."/>
            <person name="Labadie K."/>
            <person name="Alberti A."/>
            <person name="Charles M."/>
            <person name="Arnaud D."/>
            <person name="Guo H."/>
            <person name="Daviaud C."/>
            <person name="Alamery S."/>
            <person name="Jabbari K."/>
            <person name="Zhao M."/>
            <person name="Edger P.P."/>
            <person name="Chelaifa H."/>
            <person name="Tack D."/>
            <person name="Lassalle G."/>
            <person name="Mestiri I."/>
            <person name="Schnel N."/>
            <person name="Le Paslier M.C."/>
            <person name="Fan G."/>
            <person name="Renault V."/>
            <person name="Bayer P.E."/>
            <person name="Golicz A.A."/>
            <person name="Manoli S."/>
            <person name="Lee T.H."/>
            <person name="Thi V.H."/>
            <person name="Chalabi S."/>
            <person name="Hu Q."/>
            <person name="Fan C."/>
            <person name="Tollenaere R."/>
            <person name="Lu Y."/>
            <person name="Battail C."/>
            <person name="Shen J."/>
            <person name="Sidebottom C.H."/>
            <person name="Wang X."/>
            <person name="Canaguier A."/>
            <person name="Chauveau A."/>
            <person name="Berard A."/>
            <person name="Deniot G."/>
            <person name="Guan M."/>
            <person name="Liu Z."/>
            <person name="Sun F."/>
            <person name="Lim Y.P."/>
            <person name="Lyons E."/>
            <person name="Town C.D."/>
            <person name="Bancroft I."/>
            <person name="Wang X."/>
            <person name="Meng J."/>
            <person name="Ma J."/>
            <person name="Pires J.C."/>
            <person name="King G.J."/>
            <person name="Brunel D."/>
            <person name="Delourme R."/>
            <person name="Renard M."/>
            <person name="Aury J.M."/>
            <person name="Adams K.L."/>
            <person name="Batley J."/>
            <person name="Snowdon R.J."/>
            <person name="Tost J."/>
            <person name="Edwards D."/>
            <person name="Zhou Y."/>
            <person name="Hua W."/>
            <person name="Sharpe A.G."/>
            <person name="Paterson A.H."/>
            <person name="Guan C."/>
            <person name="Wincker P."/>
        </authorList>
    </citation>
    <scope>NUCLEOTIDE SEQUENCE [LARGE SCALE GENOMIC DNA]</scope>
    <source>
        <strain evidence="11">cv. Darmor-bzh</strain>
    </source>
</reference>
<dbReference type="Pfam" id="PF16573">
    <property type="entry name" value="CLP1_N"/>
    <property type="match status" value="1"/>
</dbReference>
<dbReference type="OMA" id="RIIRICN"/>
<dbReference type="PANTHER" id="PTHR12755:SF6">
    <property type="entry name" value="POLYRIBONUCLEOTIDE 5'-HYDROXYL-KINASE CLP1"/>
    <property type="match status" value="1"/>
</dbReference>
<evidence type="ECO:0000259" key="6">
    <source>
        <dbReference type="Pfam" id="PF06807"/>
    </source>
</evidence>
<sequence>MSYNGASMNPPPTIVAVSTSSKHVKLERETELRIEVSDTPLKLRVVNGTAQTDGTTETDYTADETPMVSYLNVHAILNARRRVAQASESTQGPRVIVVGPEDSGKRTLAMLINWAAKEAWKPTFVDFDVTQGSVSIPGSVAATPIETPLDPVVGFPLDMPLVYYYGHTKPGTNVELYKATVMELGRVLERQFLGNYESRVSGKAAAGMVINTMGGYDEVLLHAIETFNASVVLVLGQEKLYSKLKHVLSSKSNVDVVKLHKSGGVVAKNSEFRKTARRFLMILDLSYFYGLSKELSPYANTSSISDVKVFRIGGRPQAPRSALPMGSDPVSDPLKVTHVNIDDRDVLHSVLAVSYAQEPDRIVSSNVSGFVYVTEVDVQRKTITYLAPSQGTLPSKFLVAGSLSWKKR</sequence>
<dbReference type="FunFam" id="2.40.30.330:FF:000002">
    <property type="entry name" value="Protein CLP1 homolog"/>
    <property type="match status" value="1"/>
</dbReference>
<dbReference type="PANTHER" id="PTHR12755">
    <property type="entry name" value="CLEAVAGE/POLYADENYLATION FACTOR IA SUBUNIT CLP1P"/>
    <property type="match status" value="1"/>
</dbReference>
<feature type="domain" description="Clp1 C-terminal" evidence="6">
    <location>
        <begin position="295"/>
        <end position="406"/>
    </location>
</feature>
<dbReference type="InterPro" id="IPR032319">
    <property type="entry name" value="CLP1_P"/>
</dbReference>
<keyword evidence="3" id="KW-0547">Nucleotide-binding</keyword>
<evidence type="ECO:0000259" key="8">
    <source>
        <dbReference type="Pfam" id="PF16575"/>
    </source>
</evidence>
<keyword evidence="5" id="KW-0539">Nucleus</keyword>
<protein>
    <submittedName>
        <fullName evidence="9">(rape) hypothetical protein</fullName>
    </submittedName>
    <submittedName>
        <fullName evidence="10">BnaC06g01980D protein</fullName>
    </submittedName>
</protein>
<dbReference type="Proteomes" id="UP001295469">
    <property type="component" value="Chromosome C06"/>
</dbReference>
<proteinExistence type="predicted"/>
<dbReference type="AlphaFoldDB" id="A0A078IJT6"/>
<dbReference type="InterPro" id="IPR027417">
    <property type="entry name" value="P-loop_NTPase"/>
</dbReference>
<evidence type="ECO:0000256" key="1">
    <source>
        <dbReference type="ARBA" id="ARBA00004123"/>
    </source>
</evidence>
<dbReference type="Gramene" id="CDY49669">
    <property type="protein sequence ID" value="CDY49669"/>
    <property type="gene ID" value="GSBRNA2T00093547001"/>
</dbReference>
<dbReference type="GO" id="GO:0031124">
    <property type="term" value="P:mRNA 3'-end processing"/>
    <property type="evidence" value="ECO:0007669"/>
    <property type="project" value="InterPro"/>
</dbReference>
<dbReference type="InterPro" id="IPR045116">
    <property type="entry name" value="Clp1/Grc3"/>
</dbReference>
<dbReference type="GO" id="GO:0005634">
    <property type="term" value="C:nucleus"/>
    <property type="evidence" value="ECO:0000318"/>
    <property type="project" value="GO_Central"/>
</dbReference>
<dbReference type="GO" id="GO:0006388">
    <property type="term" value="P:tRNA splicing, via endonucleolytic cleavage and ligation"/>
    <property type="evidence" value="ECO:0000318"/>
    <property type="project" value="GO_Central"/>
</dbReference>
<gene>
    <name evidence="10" type="primary">BnaC06g01980D</name>
    <name evidence="9" type="ORF">DARMORV10_C06P02960.1</name>
    <name evidence="10" type="ORF">GSBRNA2T00093547001</name>
</gene>